<dbReference type="PANTHER" id="PTHR42982:SF1">
    <property type="entry name" value="SEC-INDEPENDENT PROTEIN TRANSLOCASE PROTEIN TATA"/>
    <property type="match status" value="1"/>
</dbReference>
<evidence type="ECO:0000256" key="4">
    <source>
        <dbReference type="ARBA" id="ARBA00022692"/>
    </source>
</evidence>
<dbReference type="Gene3D" id="1.20.5.3310">
    <property type="match status" value="1"/>
</dbReference>
<evidence type="ECO:0000256" key="1">
    <source>
        <dbReference type="ARBA" id="ARBA00004162"/>
    </source>
</evidence>
<keyword evidence="7 9" id="KW-0811">Translocation</keyword>
<evidence type="ECO:0000313" key="11">
    <source>
        <dbReference type="EMBL" id="TDQ77591.1"/>
    </source>
</evidence>
<evidence type="ECO:0000256" key="6">
    <source>
        <dbReference type="ARBA" id="ARBA00022989"/>
    </source>
</evidence>
<name>A0A4R6WH05_9PROT</name>
<comment type="subcellular location">
    <subcellularLocation>
        <location evidence="1 9">Cell membrane</location>
        <topology evidence="1 9">Single-pass membrane protein</topology>
    </subcellularLocation>
</comment>
<accession>A0A4R6WH05</accession>
<dbReference type="GO" id="GO:0008320">
    <property type="term" value="F:protein transmembrane transporter activity"/>
    <property type="evidence" value="ECO:0007669"/>
    <property type="project" value="UniProtKB-UniRule"/>
</dbReference>
<feature type="region of interest" description="Disordered" evidence="10">
    <location>
        <begin position="48"/>
        <end position="73"/>
    </location>
</feature>
<keyword evidence="8 9" id="KW-0472">Membrane</keyword>
<dbReference type="AlphaFoldDB" id="A0A4R6WH05"/>
<dbReference type="GO" id="GO:0033281">
    <property type="term" value="C:TAT protein transport complex"/>
    <property type="evidence" value="ECO:0007669"/>
    <property type="project" value="UniProtKB-UniRule"/>
</dbReference>
<comment type="function">
    <text evidence="9">Part of the twin-arginine translocation (Tat) system that transports large folded proteins containing a characteristic twin-arginine motif in their signal peptide across membranes. TatA could form the protein-conducting channel of the Tat system.</text>
</comment>
<keyword evidence="4 9" id="KW-0812">Transmembrane</keyword>
<feature type="compositionally biased region" description="Basic and acidic residues" evidence="10">
    <location>
        <begin position="60"/>
        <end position="73"/>
    </location>
</feature>
<evidence type="ECO:0000256" key="2">
    <source>
        <dbReference type="ARBA" id="ARBA00022448"/>
    </source>
</evidence>
<dbReference type="InterPro" id="IPR003369">
    <property type="entry name" value="TatA/B/E"/>
</dbReference>
<dbReference type="HAMAP" id="MF_00236">
    <property type="entry name" value="TatA_E"/>
    <property type="match status" value="1"/>
</dbReference>
<comment type="caution">
    <text evidence="11">The sequence shown here is derived from an EMBL/GenBank/DDBJ whole genome shotgun (WGS) entry which is preliminary data.</text>
</comment>
<keyword evidence="2 9" id="KW-0813">Transport</keyword>
<dbReference type="RefSeq" id="WP_133615180.1">
    <property type="nucleotide sequence ID" value="NZ_SNYW01000014.1"/>
</dbReference>
<evidence type="ECO:0000256" key="8">
    <source>
        <dbReference type="ARBA" id="ARBA00023136"/>
    </source>
</evidence>
<evidence type="ECO:0000256" key="9">
    <source>
        <dbReference type="HAMAP-Rule" id="MF_00236"/>
    </source>
</evidence>
<dbReference type="InterPro" id="IPR006312">
    <property type="entry name" value="TatA/E"/>
</dbReference>
<comment type="similarity">
    <text evidence="9">Belongs to the TatA/E family.</text>
</comment>
<dbReference type="PANTHER" id="PTHR42982">
    <property type="entry name" value="SEC-INDEPENDENT PROTEIN TRANSLOCASE PROTEIN TATA"/>
    <property type="match status" value="1"/>
</dbReference>
<keyword evidence="5 9" id="KW-0653">Protein transport</keyword>
<evidence type="ECO:0000256" key="10">
    <source>
        <dbReference type="SAM" id="MobiDB-lite"/>
    </source>
</evidence>
<reference evidence="11 12" key="1">
    <citation type="submission" date="2019-03" db="EMBL/GenBank/DDBJ databases">
        <title>Genomic Encyclopedia of Type Strains, Phase III (KMG-III): the genomes of soil and plant-associated and newly described type strains.</title>
        <authorList>
            <person name="Whitman W."/>
        </authorList>
    </citation>
    <scope>NUCLEOTIDE SEQUENCE [LARGE SCALE GENOMIC DNA]</scope>
    <source>
        <strain evidence="11 12">CGMCC 1.7660</strain>
    </source>
</reference>
<evidence type="ECO:0000256" key="5">
    <source>
        <dbReference type="ARBA" id="ARBA00022927"/>
    </source>
</evidence>
<keyword evidence="6 9" id="KW-1133">Transmembrane helix</keyword>
<keyword evidence="12" id="KW-1185">Reference proteome</keyword>
<gene>
    <name evidence="9" type="primary">tatA</name>
    <name evidence="11" type="ORF">A8950_3745</name>
</gene>
<evidence type="ECO:0000256" key="7">
    <source>
        <dbReference type="ARBA" id="ARBA00023010"/>
    </source>
</evidence>
<comment type="subunit">
    <text evidence="9">The Tat system comprises two distinct complexes: a TatABC complex, containing multiple copies of TatA, TatB and TatC subunits, and a separate TatA complex, containing only TatA subunits. Substrates initially bind to the TatABC complex, which probably triggers association of the separate TatA complex to form the active translocon.</text>
</comment>
<feature type="transmembrane region" description="Helical" evidence="9">
    <location>
        <begin position="6"/>
        <end position="23"/>
    </location>
</feature>
<protein>
    <recommendedName>
        <fullName evidence="9">Sec-independent protein translocase protein TatA</fullName>
    </recommendedName>
</protein>
<evidence type="ECO:0000313" key="12">
    <source>
        <dbReference type="Proteomes" id="UP000295783"/>
    </source>
</evidence>
<dbReference type="EMBL" id="SNYW01000014">
    <property type="protein sequence ID" value="TDQ77591.1"/>
    <property type="molecule type" value="Genomic_DNA"/>
</dbReference>
<sequence length="73" mass="7735">MGSFSIWHLLIVLVVVLVLFGGGGKLSKIMGDLGAGIKDFKKNIKDGGKGDGEVETTAAKSEEKSRETIVDRS</sequence>
<keyword evidence="3 9" id="KW-1003">Cell membrane</keyword>
<dbReference type="Pfam" id="PF02416">
    <property type="entry name" value="TatA_B_E"/>
    <property type="match status" value="1"/>
</dbReference>
<dbReference type="GO" id="GO:0043953">
    <property type="term" value="P:protein transport by the Tat complex"/>
    <property type="evidence" value="ECO:0007669"/>
    <property type="project" value="UniProtKB-UniRule"/>
</dbReference>
<organism evidence="11 12">
    <name type="scientific">Dongia mobilis</name>
    <dbReference type="NCBI Taxonomy" id="578943"/>
    <lineage>
        <taxon>Bacteria</taxon>
        <taxon>Pseudomonadati</taxon>
        <taxon>Pseudomonadota</taxon>
        <taxon>Alphaproteobacteria</taxon>
        <taxon>Rhodospirillales</taxon>
        <taxon>Dongiaceae</taxon>
        <taxon>Dongia</taxon>
    </lineage>
</organism>
<proteinExistence type="inferred from homology"/>
<evidence type="ECO:0000256" key="3">
    <source>
        <dbReference type="ARBA" id="ARBA00022475"/>
    </source>
</evidence>
<dbReference type="Proteomes" id="UP000295783">
    <property type="component" value="Unassembled WGS sequence"/>
</dbReference>
<dbReference type="NCBIfam" id="TIGR01411">
    <property type="entry name" value="tatAE"/>
    <property type="match status" value="1"/>
</dbReference>